<sequence>MNPFDKAIITDLGTDENKLKLTENEKKVTYFKMFSQCREMVKKSDIKVK</sequence>
<reference evidence="1 2" key="1">
    <citation type="submission" date="2024-04" db="EMBL/GenBank/DDBJ databases">
        <title>Defined microbial consortia suppress multidrug-resistant proinflammatory Enterobacteriaceae via ecological control.</title>
        <authorList>
            <person name="Furuichi M."/>
            <person name="Kawaguchi T."/>
            <person name="Pust M."/>
            <person name="Yasuma K."/>
            <person name="Plichta D."/>
            <person name="Hasegawa N."/>
            <person name="Ohya T."/>
            <person name="Bhattarai S."/>
            <person name="Sasajima S."/>
            <person name="Aoto Y."/>
            <person name="Tuganbaev T."/>
            <person name="Yaginuma M."/>
            <person name="Ueda M."/>
            <person name="Okahashi N."/>
            <person name="Amafuji K."/>
            <person name="Kiridooshi Y."/>
            <person name="Sugita K."/>
            <person name="Strazar M."/>
            <person name="Skelly A."/>
            <person name="Suda W."/>
            <person name="Hattori M."/>
            <person name="Nakamoto N."/>
            <person name="Caballero S."/>
            <person name="Norman J."/>
            <person name="Olle B."/>
            <person name="Tanoue T."/>
            <person name="Arita M."/>
            <person name="Bucci V."/>
            <person name="Atarashi K."/>
            <person name="Xavier R."/>
            <person name="Honda K."/>
        </authorList>
    </citation>
    <scope>NUCLEOTIDE SEQUENCE [LARGE SCALE GENOMIC DNA]</scope>
    <source>
        <strain evidence="2">f13</strain>
    </source>
</reference>
<gene>
    <name evidence="1" type="ORF">F130042H8_36090</name>
</gene>
<accession>A0ABQ0B2P3</accession>
<name>A0ABQ0B2P3_9FIRM</name>
<dbReference type="Proteomes" id="UP001600894">
    <property type="component" value="Unassembled WGS sequence"/>
</dbReference>
<comment type="caution">
    <text evidence="1">The sequence shown here is derived from an EMBL/GenBank/DDBJ whole genome shotgun (WGS) entry which is preliminary data.</text>
</comment>
<dbReference type="EMBL" id="BAABXL010000001">
    <property type="protein sequence ID" value="GAA6270549.1"/>
    <property type="molecule type" value="Genomic_DNA"/>
</dbReference>
<evidence type="ECO:0000313" key="2">
    <source>
        <dbReference type="Proteomes" id="UP001600894"/>
    </source>
</evidence>
<keyword evidence="2" id="KW-1185">Reference proteome</keyword>
<evidence type="ECO:0000313" key="1">
    <source>
        <dbReference type="EMBL" id="GAA6270549.1"/>
    </source>
</evidence>
<proteinExistence type="predicted"/>
<protein>
    <submittedName>
        <fullName evidence="1">Uncharacterized protein</fullName>
    </submittedName>
</protein>
<organism evidence="1 2">
    <name type="scientific">Enterocloster alcoholdehydrogenati</name>
    <dbReference type="NCBI Taxonomy" id="2547410"/>
    <lineage>
        <taxon>Bacteria</taxon>
        <taxon>Bacillati</taxon>
        <taxon>Bacillota</taxon>
        <taxon>Clostridia</taxon>
        <taxon>Lachnospirales</taxon>
        <taxon>Lachnospiraceae</taxon>
        <taxon>Enterocloster</taxon>
    </lineage>
</organism>